<accession>A0A9Q0KGB0</accession>
<proteinExistence type="predicted"/>
<keyword evidence="2" id="KW-0472">Membrane</keyword>
<feature type="transmembrane region" description="Helical" evidence="2">
    <location>
        <begin position="93"/>
        <end position="116"/>
    </location>
</feature>
<dbReference type="AlphaFoldDB" id="A0A9Q0KGB0"/>
<reference evidence="3" key="1">
    <citation type="journal article" date="2023" name="Plant J.">
        <title>The genome of the king protea, Protea cynaroides.</title>
        <authorList>
            <person name="Chang J."/>
            <person name="Duong T.A."/>
            <person name="Schoeman C."/>
            <person name="Ma X."/>
            <person name="Roodt D."/>
            <person name="Barker N."/>
            <person name="Li Z."/>
            <person name="Van de Peer Y."/>
            <person name="Mizrachi E."/>
        </authorList>
    </citation>
    <scope>NUCLEOTIDE SEQUENCE</scope>
    <source>
        <tissue evidence="3">Young leaves</tissue>
    </source>
</reference>
<dbReference type="EMBL" id="JAMYWD010000005">
    <property type="protein sequence ID" value="KAJ4969920.1"/>
    <property type="molecule type" value="Genomic_DNA"/>
</dbReference>
<sequence>MPDGWDTWAISTTHHSRWSSSSSASVRSKGPEKLVFKREGQKLSILVWVKAIVIKLQNRDSSTSGDSGLGPLAKNATTTGAGQTPKRVLLKMIIVVAVSSLFSSFVVLLFAALMYFCVSSPLEALIAVGGNISYEFLKKSGTRRTSFGSSIAHLNFLL</sequence>
<evidence type="ECO:0000256" key="2">
    <source>
        <dbReference type="SAM" id="Phobius"/>
    </source>
</evidence>
<keyword evidence="4" id="KW-1185">Reference proteome</keyword>
<name>A0A9Q0KGB0_9MAGN</name>
<feature type="region of interest" description="Disordered" evidence="1">
    <location>
        <begin position="60"/>
        <end position="80"/>
    </location>
</feature>
<organism evidence="3 4">
    <name type="scientific">Protea cynaroides</name>
    <dbReference type="NCBI Taxonomy" id="273540"/>
    <lineage>
        <taxon>Eukaryota</taxon>
        <taxon>Viridiplantae</taxon>
        <taxon>Streptophyta</taxon>
        <taxon>Embryophyta</taxon>
        <taxon>Tracheophyta</taxon>
        <taxon>Spermatophyta</taxon>
        <taxon>Magnoliopsida</taxon>
        <taxon>Proteales</taxon>
        <taxon>Proteaceae</taxon>
        <taxon>Protea</taxon>
    </lineage>
</organism>
<evidence type="ECO:0000256" key="1">
    <source>
        <dbReference type="SAM" id="MobiDB-lite"/>
    </source>
</evidence>
<dbReference type="OrthoDB" id="1536506at2759"/>
<gene>
    <name evidence="3" type="ORF">NE237_003019</name>
</gene>
<evidence type="ECO:0000313" key="4">
    <source>
        <dbReference type="Proteomes" id="UP001141806"/>
    </source>
</evidence>
<keyword evidence="2" id="KW-0812">Transmembrane</keyword>
<comment type="caution">
    <text evidence="3">The sequence shown here is derived from an EMBL/GenBank/DDBJ whole genome shotgun (WGS) entry which is preliminary data.</text>
</comment>
<keyword evidence="2" id="KW-1133">Transmembrane helix</keyword>
<evidence type="ECO:0000313" key="3">
    <source>
        <dbReference type="EMBL" id="KAJ4969920.1"/>
    </source>
</evidence>
<dbReference type="Proteomes" id="UP001141806">
    <property type="component" value="Unassembled WGS sequence"/>
</dbReference>
<protein>
    <submittedName>
        <fullName evidence="3">Uncharacterized protein</fullName>
    </submittedName>
</protein>